<dbReference type="RefSeq" id="WP_171906782.1">
    <property type="nucleotide sequence ID" value="NZ_FNUC01000004.1"/>
</dbReference>
<keyword evidence="2" id="KW-0812">Transmembrane</keyword>
<feature type="transmembrane region" description="Helical" evidence="2">
    <location>
        <begin position="207"/>
        <end position="227"/>
    </location>
</feature>
<evidence type="ECO:0000256" key="2">
    <source>
        <dbReference type="SAM" id="Phobius"/>
    </source>
</evidence>
<evidence type="ECO:0000313" key="5">
    <source>
        <dbReference type="Proteomes" id="UP000181980"/>
    </source>
</evidence>
<dbReference type="Pfam" id="PF14219">
    <property type="entry name" value="DUF4328"/>
    <property type="match status" value="1"/>
</dbReference>
<evidence type="ECO:0000313" key="4">
    <source>
        <dbReference type="EMBL" id="SEF16823.1"/>
    </source>
</evidence>
<feature type="domain" description="DUF4328" evidence="3">
    <location>
        <begin position="77"/>
        <end position="231"/>
    </location>
</feature>
<evidence type="ECO:0000256" key="1">
    <source>
        <dbReference type="SAM" id="MobiDB-lite"/>
    </source>
</evidence>
<gene>
    <name evidence="4" type="ORF">SAMN04488561_5556</name>
</gene>
<proteinExistence type="predicted"/>
<dbReference type="InterPro" id="IPR025565">
    <property type="entry name" value="DUF4328"/>
</dbReference>
<feature type="region of interest" description="Disordered" evidence="1">
    <location>
        <begin position="1"/>
        <end position="25"/>
    </location>
</feature>
<dbReference type="AlphaFoldDB" id="A0A1H5PSG5"/>
<accession>A0A1H5PSG5</accession>
<keyword evidence="5" id="KW-1185">Reference proteome</keyword>
<feature type="transmembrane region" description="Helical" evidence="2">
    <location>
        <begin position="89"/>
        <end position="111"/>
    </location>
</feature>
<evidence type="ECO:0000259" key="3">
    <source>
        <dbReference type="Pfam" id="PF14219"/>
    </source>
</evidence>
<name>A0A1H5PSG5_9ACTN</name>
<feature type="transmembrane region" description="Helical" evidence="2">
    <location>
        <begin position="131"/>
        <end position="152"/>
    </location>
</feature>
<reference evidence="5" key="1">
    <citation type="submission" date="2016-10" db="EMBL/GenBank/DDBJ databases">
        <authorList>
            <person name="Varghese N."/>
            <person name="Submissions S."/>
        </authorList>
    </citation>
    <scope>NUCLEOTIDE SEQUENCE [LARGE SCALE GENOMIC DNA]</scope>
    <source>
        <strain evidence="5">DSM 45237</strain>
    </source>
</reference>
<keyword evidence="2" id="KW-0472">Membrane</keyword>
<feature type="transmembrane region" description="Helical" evidence="2">
    <location>
        <begin position="164"/>
        <end position="181"/>
    </location>
</feature>
<protein>
    <recommendedName>
        <fullName evidence="3">DUF4328 domain-containing protein</fullName>
    </recommendedName>
</protein>
<organism evidence="4 5">
    <name type="scientific">Jiangella alba</name>
    <dbReference type="NCBI Taxonomy" id="561176"/>
    <lineage>
        <taxon>Bacteria</taxon>
        <taxon>Bacillati</taxon>
        <taxon>Actinomycetota</taxon>
        <taxon>Actinomycetes</taxon>
        <taxon>Jiangellales</taxon>
        <taxon>Jiangellaceae</taxon>
        <taxon>Jiangella</taxon>
    </lineage>
</organism>
<dbReference type="EMBL" id="FNUC01000004">
    <property type="protein sequence ID" value="SEF16823.1"/>
    <property type="molecule type" value="Genomic_DNA"/>
</dbReference>
<feature type="transmembrane region" description="Helical" evidence="2">
    <location>
        <begin position="33"/>
        <end position="53"/>
    </location>
</feature>
<dbReference type="Proteomes" id="UP000181980">
    <property type="component" value="Unassembled WGS sequence"/>
</dbReference>
<keyword evidence="2" id="KW-1133">Transmembrane helix</keyword>
<sequence length="259" mass="26542">MSVDDERGAAWNVSGSGTRPPGPVQDLSMPKTVLTVLFALTAVVTAASAGAYANRASVVSDAAGTSPEADPLASMVAVDADRLTRADDLVGLGLWGYTVAALALAVFFIIWQYRHAQNARLLGSRSALGPGWAIGGWFIPLANLVLPVRQLWTASRSSNPGGRGAGIVVAWWAAFVAAILIDRTAAQLGVDGPRDDLTVGDLANADWLAAGGEVVFTAAAVLGLIMVRRLTDAQGAALAGRPRDAVPPGPPVPPPPPAA</sequence>
<feature type="compositionally biased region" description="Pro residues" evidence="1">
    <location>
        <begin position="245"/>
        <end position="259"/>
    </location>
</feature>
<feature type="region of interest" description="Disordered" evidence="1">
    <location>
        <begin position="238"/>
        <end position="259"/>
    </location>
</feature>